<dbReference type="PANTHER" id="PTHR30146:SF148">
    <property type="entry name" value="HTH-TYPE TRANSCRIPTIONAL REPRESSOR PURR-RELATED"/>
    <property type="match status" value="1"/>
</dbReference>
<name>A0A4R4NBH1_9ACTN</name>
<dbReference type="CDD" id="cd06267">
    <property type="entry name" value="PBP1_LacI_sugar_binding-like"/>
    <property type="match status" value="1"/>
</dbReference>
<dbReference type="InterPro" id="IPR010982">
    <property type="entry name" value="Lambda_DNA-bd_dom_sf"/>
</dbReference>
<dbReference type="Gene3D" id="1.10.260.40">
    <property type="entry name" value="lambda repressor-like DNA-binding domains"/>
    <property type="match status" value="1"/>
</dbReference>
<keyword evidence="7" id="KW-1185">Reference proteome</keyword>
<keyword evidence="4" id="KW-0804">Transcription</keyword>
<dbReference type="CDD" id="cd01392">
    <property type="entry name" value="HTH_LacI"/>
    <property type="match status" value="1"/>
</dbReference>
<dbReference type="AlphaFoldDB" id="A0A4R4NBH1"/>
<dbReference type="PROSITE" id="PS50932">
    <property type="entry name" value="HTH_LACI_2"/>
    <property type="match status" value="1"/>
</dbReference>
<dbReference type="SMART" id="SM00354">
    <property type="entry name" value="HTH_LACI"/>
    <property type="match status" value="1"/>
</dbReference>
<dbReference type="Proteomes" id="UP000295157">
    <property type="component" value="Unassembled WGS sequence"/>
</dbReference>
<evidence type="ECO:0000256" key="2">
    <source>
        <dbReference type="ARBA" id="ARBA00023015"/>
    </source>
</evidence>
<dbReference type="GO" id="GO:0003700">
    <property type="term" value="F:DNA-binding transcription factor activity"/>
    <property type="evidence" value="ECO:0007669"/>
    <property type="project" value="TreeGrafter"/>
</dbReference>
<dbReference type="Pfam" id="PF00356">
    <property type="entry name" value="LacI"/>
    <property type="match status" value="1"/>
</dbReference>
<evidence type="ECO:0000256" key="4">
    <source>
        <dbReference type="ARBA" id="ARBA00023163"/>
    </source>
</evidence>
<evidence type="ECO:0000256" key="1">
    <source>
        <dbReference type="ARBA" id="ARBA00022491"/>
    </source>
</evidence>
<keyword evidence="1" id="KW-0678">Repressor</keyword>
<feature type="domain" description="HTH lacI-type" evidence="5">
    <location>
        <begin position="10"/>
        <end position="66"/>
    </location>
</feature>
<reference evidence="6 7" key="1">
    <citation type="submission" date="2019-02" db="EMBL/GenBank/DDBJ databases">
        <title>Draft genome sequences of novel Actinobacteria.</title>
        <authorList>
            <person name="Sahin N."/>
            <person name="Ay H."/>
            <person name="Saygin H."/>
        </authorList>
    </citation>
    <scope>NUCLEOTIDE SEQUENCE [LARGE SCALE GENOMIC DNA]</scope>
    <source>
        <strain evidence="6 7">KC201</strain>
    </source>
</reference>
<dbReference type="Pfam" id="PF13377">
    <property type="entry name" value="Peripla_BP_3"/>
    <property type="match status" value="1"/>
</dbReference>
<dbReference type="InterPro" id="IPR000843">
    <property type="entry name" value="HTH_LacI"/>
</dbReference>
<gene>
    <name evidence="6" type="ORF">E1267_16845</name>
</gene>
<evidence type="ECO:0000313" key="6">
    <source>
        <dbReference type="EMBL" id="TDC06305.1"/>
    </source>
</evidence>
<evidence type="ECO:0000313" key="7">
    <source>
        <dbReference type="Proteomes" id="UP000295157"/>
    </source>
</evidence>
<sequence length="351" mass="37816">MRKRAGPRRPTQVEIAQRAGVSQATVSLVLNGGDGVPVAEETRRRVQQAIEDLGYAANPAARALRGMTVKTIGLYTFESVFPVDQRDFYHPFLLGVEEEAARLGYDLLLFTSANTAQGGVYARGRNALLKADGCVLLGRHISRDDLANLAKEGFPFVFIGRRDISETELSYVAPDYVTPTAALVEELAALGHRRILLLRQTDGAEPGDDRERGLRQGARAANLHPDDLVVEFSSGAADIGTDRVTGWVRDGVTAVVVEPSEDNATGLALAEVAEAAGVRIPDHLSVAFLGSAPPPTATRIWTSFEIPRVEIGRAAVQLLVNLLEGAEQPPLQLVVPCTDVRGNSISRVVRR</sequence>
<evidence type="ECO:0000256" key="3">
    <source>
        <dbReference type="ARBA" id="ARBA00023125"/>
    </source>
</evidence>
<organism evidence="6 7">
    <name type="scientific">Nonomuraea longispora</name>
    <dbReference type="NCBI Taxonomy" id="1848320"/>
    <lineage>
        <taxon>Bacteria</taxon>
        <taxon>Bacillati</taxon>
        <taxon>Actinomycetota</taxon>
        <taxon>Actinomycetes</taxon>
        <taxon>Streptosporangiales</taxon>
        <taxon>Streptosporangiaceae</taxon>
        <taxon>Nonomuraea</taxon>
    </lineage>
</organism>
<dbReference type="Gene3D" id="3.40.50.2300">
    <property type="match status" value="2"/>
</dbReference>
<dbReference type="RefSeq" id="WP_132333518.1">
    <property type="nucleotide sequence ID" value="NZ_SMJZ01000056.1"/>
</dbReference>
<dbReference type="PANTHER" id="PTHR30146">
    <property type="entry name" value="LACI-RELATED TRANSCRIPTIONAL REPRESSOR"/>
    <property type="match status" value="1"/>
</dbReference>
<dbReference type="SUPFAM" id="SSF53822">
    <property type="entry name" value="Periplasmic binding protein-like I"/>
    <property type="match status" value="1"/>
</dbReference>
<dbReference type="InterPro" id="IPR046335">
    <property type="entry name" value="LacI/GalR-like_sensor"/>
</dbReference>
<proteinExistence type="predicted"/>
<dbReference type="EMBL" id="SMJZ01000056">
    <property type="protein sequence ID" value="TDC06305.1"/>
    <property type="molecule type" value="Genomic_DNA"/>
</dbReference>
<comment type="caution">
    <text evidence="6">The sequence shown here is derived from an EMBL/GenBank/DDBJ whole genome shotgun (WGS) entry which is preliminary data.</text>
</comment>
<dbReference type="GO" id="GO:0000976">
    <property type="term" value="F:transcription cis-regulatory region binding"/>
    <property type="evidence" value="ECO:0007669"/>
    <property type="project" value="TreeGrafter"/>
</dbReference>
<protein>
    <submittedName>
        <fullName evidence="6">LacI family transcriptional regulator</fullName>
    </submittedName>
</protein>
<keyword evidence="2" id="KW-0805">Transcription regulation</keyword>
<dbReference type="InterPro" id="IPR028082">
    <property type="entry name" value="Peripla_BP_I"/>
</dbReference>
<dbReference type="SUPFAM" id="SSF47413">
    <property type="entry name" value="lambda repressor-like DNA-binding domains"/>
    <property type="match status" value="1"/>
</dbReference>
<evidence type="ECO:0000259" key="5">
    <source>
        <dbReference type="PROSITE" id="PS50932"/>
    </source>
</evidence>
<dbReference type="OrthoDB" id="9790412at2"/>
<accession>A0A4R4NBH1</accession>
<keyword evidence="3" id="KW-0238">DNA-binding</keyword>